<dbReference type="NCBIfam" id="NF001380">
    <property type="entry name" value="PRK00279.1-2"/>
    <property type="match status" value="1"/>
</dbReference>
<feature type="binding site" evidence="6">
    <location>
        <position position="221"/>
    </location>
    <ligand>
        <name>ATP</name>
        <dbReference type="ChEBI" id="CHEBI:30616"/>
    </ligand>
</feature>
<dbReference type="CDD" id="cd01428">
    <property type="entry name" value="ADK"/>
    <property type="match status" value="1"/>
</dbReference>
<dbReference type="EMBL" id="AZEH01000041">
    <property type="protein sequence ID" value="KRL04048.1"/>
    <property type="molecule type" value="Genomic_DNA"/>
</dbReference>
<feature type="binding site" evidence="6">
    <location>
        <position position="154"/>
    </location>
    <ligand>
        <name>Zn(2+)</name>
        <dbReference type="ChEBI" id="CHEBI:29105"/>
        <note>structural</note>
    </ligand>
</feature>
<evidence type="ECO:0000313" key="11">
    <source>
        <dbReference type="Proteomes" id="UP000051686"/>
    </source>
</evidence>
<dbReference type="PROSITE" id="PS00113">
    <property type="entry name" value="ADENYLATE_KINASE"/>
    <property type="match status" value="1"/>
</dbReference>
<dbReference type="AlphaFoldDB" id="A0A0R1M7A9"/>
<feature type="binding site" evidence="6">
    <location>
        <position position="151"/>
    </location>
    <ligand>
        <name>Zn(2+)</name>
        <dbReference type="ChEBI" id="CHEBI:29105"/>
        <note>structural</note>
    </ligand>
</feature>
<dbReference type="PRINTS" id="PR00094">
    <property type="entry name" value="ADENYLTKNASE"/>
</dbReference>
<feature type="binding site" evidence="6">
    <location>
        <position position="171"/>
    </location>
    <ligand>
        <name>Zn(2+)</name>
        <dbReference type="ChEBI" id="CHEBI:29105"/>
        <note>structural</note>
    </ligand>
</feature>
<feature type="domain" description="Adenylate kinase active site lid" evidence="9">
    <location>
        <begin position="148"/>
        <end position="184"/>
    </location>
</feature>
<evidence type="ECO:0000256" key="6">
    <source>
        <dbReference type="HAMAP-Rule" id="MF_00235"/>
    </source>
</evidence>
<gene>
    <name evidence="6" type="primary">adk</name>
    <name evidence="10" type="ORF">FD46_GL000051</name>
</gene>
<evidence type="ECO:0000256" key="7">
    <source>
        <dbReference type="RuleBase" id="RU003330"/>
    </source>
</evidence>
<feature type="region of interest" description="NMP" evidence="6">
    <location>
        <begin position="51"/>
        <end position="80"/>
    </location>
</feature>
<comment type="caution">
    <text evidence="6">Lacks conserved residue(s) required for the propagation of feature annotation.</text>
</comment>
<feature type="binding site" evidence="6">
    <location>
        <position position="193"/>
    </location>
    <ligand>
        <name>AMP</name>
        <dbReference type="ChEBI" id="CHEBI:456215"/>
    </ligand>
</feature>
<feature type="binding site" evidence="6">
    <location>
        <begin position="157"/>
        <end position="158"/>
    </location>
    <ligand>
        <name>ATP</name>
        <dbReference type="ChEBI" id="CHEBI:30616"/>
    </ligand>
</feature>
<evidence type="ECO:0000256" key="3">
    <source>
        <dbReference type="ARBA" id="ARBA00022741"/>
    </source>
</evidence>
<dbReference type="InterPro" id="IPR007862">
    <property type="entry name" value="Adenylate_kinase_lid-dom"/>
</dbReference>
<comment type="subunit">
    <text evidence="6 8">Monomer.</text>
</comment>
<dbReference type="InterPro" id="IPR033690">
    <property type="entry name" value="Adenylat_kinase_CS"/>
</dbReference>
<dbReference type="FunFam" id="3.40.50.300:FF:000106">
    <property type="entry name" value="Adenylate kinase mitochondrial"/>
    <property type="match status" value="1"/>
</dbReference>
<organism evidence="10 11">
    <name type="scientific">Liquorilactobacillus oeni DSM 19972</name>
    <dbReference type="NCBI Taxonomy" id="1423777"/>
    <lineage>
        <taxon>Bacteria</taxon>
        <taxon>Bacillati</taxon>
        <taxon>Bacillota</taxon>
        <taxon>Bacilli</taxon>
        <taxon>Lactobacillales</taxon>
        <taxon>Lactobacillaceae</taxon>
        <taxon>Liquorilactobacillus</taxon>
    </lineage>
</organism>
<accession>A0A0R1M7A9</accession>
<feature type="binding site" evidence="6">
    <location>
        <position position="52"/>
    </location>
    <ligand>
        <name>AMP</name>
        <dbReference type="ChEBI" id="CHEBI:456215"/>
    </ligand>
</feature>
<evidence type="ECO:0000256" key="2">
    <source>
        <dbReference type="ARBA" id="ARBA00022727"/>
    </source>
</evidence>
<dbReference type="EC" id="2.7.4.3" evidence="6 8"/>
<feature type="binding site" evidence="6">
    <location>
        <begin position="31"/>
        <end position="36"/>
    </location>
    <ligand>
        <name>ATP</name>
        <dbReference type="ChEBI" id="CHEBI:30616"/>
    </ligand>
</feature>
<keyword evidence="1 6" id="KW-0808">Transferase</keyword>
<dbReference type="PATRIC" id="fig|1423777.3.peg.53"/>
<dbReference type="GO" id="GO:0005524">
    <property type="term" value="F:ATP binding"/>
    <property type="evidence" value="ECO:0007669"/>
    <property type="project" value="UniProtKB-UniRule"/>
</dbReference>
<keyword evidence="2 6" id="KW-0545">Nucleotide biosynthesis</keyword>
<proteinExistence type="inferred from homology"/>
<dbReference type="UniPathway" id="UPA00588">
    <property type="reaction ID" value="UER00649"/>
</dbReference>
<dbReference type="GO" id="GO:0004017">
    <property type="term" value="F:AMP kinase activity"/>
    <property type="evidence" value="ECO:0007669"/>
    <property type="project" value="UniProtKB-UniRule"/>
</dbReference>
<evidence type="ECO:0000256" key="5">
    <source>
        <dbReference type="ARBA" id="ARBA00022840"/>
    </source>
</evidence>
<feature type="binding site" evidence="6">
    <location>
        <begin position="106"/>
        <end position="109"/>
    </location>
    <ligand>
        <name>AMP</name>
        <dbReference type="ChEBI" id="CHEBI:456215"/>
    </ligand>
</feature>
<dbReference type="GO" id="GO:0044209">
    <property type="term" value="P:AMP salvage"/>
    <property type="evidence" value="ECO:0007669"/>
    <property type="project" value="UniProtKB-UniRule"/>
</dbReference>
<evidence type="ECO:0000259" key="9">
    <source>
        <dbReference type="Pfam" id="PF05191"/>
    </source>
</evidence>
<keyword evidence="6" id="KW-0862">Zinc</keyword>
<sequence length="237" mass="26398">MEPTFSFELTLNFDGGKTMVSKNLMLMGLPGAGKGTQAEKIITVFDIPHISTGDIFRAAIKNGTPMGIKAKSFIDKGELVPDEVTNGIVKERLMEPDTKDGYLLDGFPRNMIQAKALQEMGSELGKSLSAVINIHVDPDSLMERLTGRYICRNCGATYHKVFKPTKIDGTCDRCGGHEFYQREDDKPKTVKNRLDVNLKMNTPLLAFYKKLGLLHQVDGNQEINKVFSDVKEILNKL</sequence>
<evidence type="ECO:0000256" key="8">
    <source>
        <dbReference type="RuleBase" id="RU003331"/>
    </source>
</evidence>
<dbReference type="Gene3D" id="3.40.50.300">
    <property type="entry name" value="P-loop containing nucleotide triphosphate hydrolases"/>
    <property type="match status" value="1"/>
</dbReference>
<dbReference type="InterPro" id="IPR027417">
    <property type="entry name" value="P-loop_NTPase"/>
</dbReference>
<dbReference type="InterPro" id="IPR006259">
    <property type="entry name" value="Adenyl_kin_sub"/>
</dbReference>
<evidence type="ECO:0000313" key="10">
    <source>
        <dbReference type="EMBL" id="KRL04048.1"/>
    </source>
</evidence>
<evidence type="ECO:0000256" key="1">
    <source>
        <dbReference type="ARBA" id="ARBA00022679"/>
    </source>
</evidence>
<dbReference type="GO" id="GO:0008270">
    <property type="term" value="F:zinc ion binding"/>
    <property type="evidence" value="ECO:0007669"/>
    <property type="project" value="UniProtKB-UniRule"/>
</dbReference>
<keyword evidence="6" id="KW-0963">Cytoplasm</keyword>
<keyword evidence="3 6" id="KW-0547">Nucleotide-binding</keyword>
<feature type="binding site" evidence="6">
    <location>
        <position position="57"/>
    </location>
    <ligand>
        <name>AMP</name>
        <dbReference type="ChEBI" id="CHEBI:456215"/>
    </ligand>
</feature>
<feature type="binding site" evidence="6">
    <location>
        <position position="174"/>
    </location>
    <ligand>
        <name>Zn(2+)</name>
        <dbReference type="ChEBI" id="CHEBI:29105"/>
        <note>structural</note>
    </ligand>
</feature>
<comment type="subcellular location">
    <subcellularLocation>
        <location evidence="6 8">Cytoplasm</location>
    </subcellularLocation>
</comment>
<keyword evidence="6" id="KW-0479">Metal-binding</keyword>
<comment type="similarity">
    <text evidence="6 7">Belongs to the adenylate kinase family.</text>
</comment>
<dbReference type="PANTHER" id="PTHR23359">
    <property type="entry name" value="NUCLEOTIDE KINASE"/>
    <property type="match status" value="1"/>
</dbReference>
<dbReference type="InterPro" id="IPR000850">
    <property type="entry name" value="Adenylat/UMP-CMP_kin"/>
</dbReference>
<comment type="domain">
    <text evidence="6">Consists of three domains, a large central CORE domain and two small peripheral domains, NMPbind and LID, which undergo movements during catalysis. The LID domain closes over the site of phosphoryl transfer upon ATP binding. Assembling and dissambling the active center during each catalytic cycle provides an effective means to prevent ATP hydrolysis. Some bacteria have evolved a zinc-coordinating structure that stabilizes the LID domain.</text>
</comment>
<dbReference type="Pfam" id="PF05191">
    <property type="entry name" value="ADK_lid"/>
    <property type="match status" value="1"/>
</dbReference>
<reference evidence="10 11" key="1">
    <citation type="journal article" date="2015" name="Genome Announc.">
        <title>Expanding the biotechnology potential of lactobacilli through comparative genomics of 213 strains and associated genera.</title>
        <authorList>
            <person name="Sun Z."/>
            <person name="Harris H.M."/>
            <person name="McCann A."/>
            <person name="Guo C."/>
            <person name="Argimon S."/>
            <person name="Zhang W."/>
            <person name="Yang X."/>
            <person name="Jeffery I.B."/>
            <person name="Cooney J.C."/>
            <person name="Kagawa T.F."/>
            <person name="Liu W."/>
            <person name="Song Y."/>
            <person name="Salvetti E."/>
            <person name="Wrobel A."/>
            <person name="Rasinkangas P."/>
            <person name="Parkhill J."/>
            <person name="Rea M.C."/>
            <person name="O'Sullivan O."/>
            <person name="Ritari J."/>
            <person name="Douillard F.P."/>
            <person name="Paul Ross R."/>
            <person name="Yang R."/>
            <person name="Briner A.E."/>
            <person name="Felis G.E."/>
            <person name="de Vos W.M."/>
            <person name="Barrangou R."/>
            <person name="Klaenhammer T.R."/>
            <person name="Caufield P.W."/>
            <person name="Cui Y."/>
            <person name="Zhang H."/>
            <person name="O'Toole P.W."/>
        </authorList>
    </citation>
    <scope>NUCLEOTIDE SEQUENCE [LARGE SCALE GENOMIC DNA]</scope>
    <source>
        <strain evidence="10 11">DSM 19972</strain>
    </source>
</reference>
<protein>
    <recommendedName>
        <fullName evidence="6 8">Adenylate kinase</fullName>
        <shortName evidence="6">AK</shortName>
        <ecNumber evidence="6 8">2.7.4.3</ecNumber>
    </recommendedName>
    <alternativeName>
        <fullName evidence="6">ATP-AMP transphosphorylase</fullName>
    </alternativeName>
    <alternativeName>
        <fullName evidence="6">ATP:AMP phosphotransferase</fullName>
    </alternativeName>
    <alternativeName>
        <fullName evidence="6">Adenylate monophosphate kinase</fullName>
    </alternativeName>
</protein>
<comment type="catalytic activity">
    <reaction evidence="6 8">
        <text>AMP + ATP = 2 ADP</text>
        <dbReference type="Rhea" id="RHEA:12973"/>
        <dbReference type="ChEBI" id="CHEBI:30616"/>
        <dbReference type="ChEBI" id="CHEBI:456215"/>
        <dbReference type="ChEBI" id="CHEBI:456216"/>
        <dbReference type="EC" id="2.7.4.3"/>
    </reaction>
</comment>
<feature type="binding site" evidence="6">
    <location>
        <position position="182"/>
    </location>
    <ligand>
        <name>AMP</name>
        <dbReference type="ChEBI" id="CHEBI:456215"/>
    </ligand>
</feature>
<dbReference type="Pfam" id="PF00406">
    <property type="entry name" value="ADK"/>
    <property type="match status" value="1"/>
</dbReference>
<comment type="function">
    <text evidence="6">Catalyzes the reversible transfer of the terminal phosphate group between ATP and AMP. Plays an important role in cellular energy homeostasis and in adenine nucleotide metabolism.</text>
</comment>
<comment type="caution">
    <text evidence="10">The sequence shown here is derived from an EMBL/GenBank/DDBJ whole genome shotgun (WGS) entry which is preliminary data.</text>
</comment>
<dbReference type="NCBIfam" id="TIGR01351">
    <property type="entry name" value="adk"/>
    <property type="match status" value="1"/>
</dbReference>
<comment type="pathway">
    <text evidence="6">Purine metabolism; AMP biosynthesis via salvage pathway; AMP from ADP: step 1/1.</text>
</comment>
<keyword evidence="11" id="KW-1185">Reference proteome</keyword>
<dbReference type="NCBIfam" id="NF001381">
    <property type="entry name" value="PRK00279.1-3"/>
    <property type="match status" value="1"/>
</dbReference>
<feature type="binding site" evidence="6">
    <location>
        <begin position="78"/>
        <end position="80"/>
    </location>
    <ligand>
        <name>AMP</name>
        <dbReference type="ChEBI" id="CHEBI:456215"/>
    </ligand>
</feature>
<dbReference type="GO" id="GO:0005737">
    <property type="term" value="C:cytoplasm"/>
    <property type="evidence" value="ECO:0007669"/>
    <property type="project" value="UniProtKB-SubCell"/>
</dbReference>
<dbReference type="HAMAP" id="MF_00235">
    <property type="entry name" value="Adenylate_kinase_Adk"/>
    <property type="match status" value="1"/>
</dbReference>
<feature type="binding site" evidence="6">
    <location>
        <position position="148"/>
    </location>
    <ligand>
        <name>ATP</name>
        <dbReference type="ChEBI" id="CHEBI:30616"/>
    </ligand>
</feature>
<dbReference type="Proteomes" id="UP000051686">
    <property type="component" value="Unassembled WGS sequence"/>
</dbReference>
<evidence type="ECO:0000256" key="4">
    <source>
        <dbReference type="ARBA" id="ARBA00022777"/>
    </source>
</evidence>
<feature type="binding site" evidence="6">
    <location>
        <position position="113"/>
    </location>
    <ligand>
        <name>AMP</name>
        <dbReference type="ChEBI" id="CHEBI:456215"/>
    </ligand>
</feature>
<keyword evidence="5 6" id="KW-0067">ATP-binding</keyword>
<keyword evidence="4 6" id="KW-0418">Kinase</keyword>
<dbReference type="STRING" id="1423777.FD46_GL000051"/>
<name>A0A0R1M7A9_9LACO</name>
<dbReference type="SUPFAM" id="SSF52540">
    <property type="entry name" value="P-loop containing nucleoside triphosphate hydrolases"/>
    <property type="match status" value="1"/>
</dbReference>